<protein>
    <recommendedName>
        <fullName evidence="3">GP-PDE domain-containing protein</fullName>
    </recommendedName>
</protein>
<dbReference type="EMBL" id="CAJGYM010000005">
    <property type="protein sequence ID" value="CAD6186717.1"/>
    <property type="molecule type" value="Genomic_DNA"/>
</dbReference>
<dbReference type="InterPro" id="IPR017946">
    <property type="entry name" value="PLC-like_Pdiesterase_TIM-brl"/>
</dbReference>
<dbReference type="PANTHER" id="PTHR46320">
    <property type="entry name" value="GLYCEROPHOSPHODIESTER PHOSPHODIESTERASE 1"/>
    <property type="match status" value="1"/>
</dbReference>
<dbReference type="Pfam" id="PF03009">
    <property type="entry name" value="GDPD"/>
    <property type="match status" value="1"/>
</dbReference>
<evidence type="ECO:0000313" key="5">
    <source>
        <dbReference type="Proteomes" id="UP000835052"/>
    </source>
</evidence>
<organism evidence="4 5">
    <name type="scientific">Caenorhabditis auriculariae</name>
    <dbReference type="NCBI Taxonomy" id="2777116"/>
    <lineage>
        <taxon>Eukaryota</taxon>
        <taxon>Metazoa</taxon>
        <taxon>Ecdysozoa</taxon>
        <taxon>Nematoda</taxon>
        <taxon>Chromadorea</taxon>
        <taxon>Rhabditida</taxon>
        <taxon>Rhabditina</taxon>
        <taxon>Rhabditomorpha</taxon>
        <taxon>Rhabditoidea</taxon>
        <taxon>Rhabditidae</taxon>
        <taxon>Peloderinae</taxon>
        <taxon>Caenorhabditis</taxon>
    </lineage>
</organism>
<dbReference type="GO" id="GO:0006580">
    <property type="term" value="P:ethanolamine metabolic process"/>
    <property type="evidence" value="ECO:0007669"/>
    <property type="project" value="TreeGrafter"/>
</dbReference>
<evidence type="ECO:0000256" key="1">
    <source>
        <dbReference type="ARBA" id="ARBA00022679"/>
    </source>
</evidence>
<name>A0A8S1GSR0_9PELO</name>
<gene>
    <name evidence="4" type="ORF">CAUJ_LOCUS2636</name>
</gene>
<keyword evidence="5" id="KW-1185">Reference proteome</keyword>
<dbReference type="InterPro" id="IPR002213">
    <property type="entry name" value="UDP_glucos_trans"/>
</dbReference>
<dbReference type="GO" id="GO:0006644">
    <property type="term" value="P:phospholipid metabolic process"/>
    <property type="evidence" value="ECO:0007669"/>
    <property type="project" value="TreeGrafter"/>
</dbReference>
<dbReference type="GO" id="GO:0008889">
    <property type="term" value="F:glycerophosphodiester phosphodiesterase activity"/>
    <property type="evidence" value="ECO:0007669"/>
    <property type="project" value="TreeGrafter"/>
</dbReference>
<dbReference type="GO" id="GO:0070291">
    <property type="term" value="P:N-acylethanolamine metabolic process"/>
    <property type="evidence" value="ECO:0007669"/>
    <property type="project" value="TreeGrafter"/>
</dbReference>
<dbReference type="SUPFAM" id="SSF51695">
    <property type="entry name" value="PLC-like phosphodiesterases"/>
    <property type="match status" value="1"/>
</dbReference>
<feature type="transmembrane region" description="Helical" evidence="2">
    <location>
        <begin position="6"/>
        <end position="25"/>
    </location>
</feature>
<feature type="transmembrane region" description="Helical" evidence="2">
    <location>
        <begin position="383"/>
        <end position="402"/>
    </location>
</feature>
<dbReference type="PANTHER" id="PTHR46320:SF1">
    <property type="entry name" value="GLYCEROPHOSPHODIESTER PHOSPHODIESTERASE 1"/>
    <property type="match status" value="1"/>
</dbReference>
<keyword evidence="1" id="KW-0808">Transferase</keyword>
<keyword evidence="2" id="KW-0812">Transmembrane</keyword>
<keyword evidence="2" id="KW-1133">Transmembrane helix</keyword>
<dbReference type="OrthoDB" id="197419at2759"/>
<comment type="caution">
    <text evidence="4">The sequence shown here is derived from an EMBL/GenBank/DDBJ whole genome shotgun (WGS) entry which is preliminary data.</text>
</comment>
<dbReference type="GO" id="GO:0008194">
    <property type="term" value="F:UDP-glycosyltransferase activity"/>
    <property type="evidence" value="ECO:0007669"/>
    <property type="project" value="InterPro"/>
</dbReference>
<accession>A0A8S1GSR0</accession>
<feature type="domain" description="GP-PDE" evidence="3">
    <location>
        <begin position="419"/>
        <end position="684"/>
    </location>
</feature>
<dbReference type="Gene3D" id="3.40.50.2000">
    <property type="entry name" value="Glycogen Phosphorylase B"/>
    <property type="match status" value="1"/>
</dbReference>
<dbReference type="SUPFAM" id="SSF53756">
    <property type="entry name" value="UDP-Glycosyltransferase/glycogen phosphorylase"/>
    <property type="match status" value="1"/>
</dbReference>
<dbReference type="InterPro" id="IPR030395">
    <property type="entry name" value="GP_PDE_dom"/>
</dbReference>
<dbReference type="Gene3D" id="3.20.20.190">
    <property type="entry name" value="Phosphatidylinositol (PI) phosphodiesterase"/>
    <property type="match status" value="1"/>
</dbReference>
<feature type="transmembrane region" description="Helical" evidence="2">
    <location>
        <begin position="357"/>
        <end position="377"/>
    </location>
</feature>
<keyword evidence="2" id="KW-0472">Membrane</keyword>
<dbReference type="CDD" id="cd03784">
    <property type="entry name" value="GT1_Gtf-like"/>
    <property type="match status" value="1"/>
</dbReference>
<dbReference type="Pfam" id="PF00201">
    <property type="entry name" value="UDPGT"/>
    <property type="match status" value="1"/>
</dbReference>
<evidence type="ECO:0000313" key="4">
    <source>
        <dbReference type="EMBL" id="CAD6186717.1"/>
    </source>
</evidence>
<dbReference type="AlphaFoldDB" id="A0A8S1GSR0"/>
<evidence type="ECO:0000256" key="2">
    <source>
        <dbReference type="SAM" id="Phobius"/>
    </source>
</evidence>
<sequence length="684" mass="78317">MRLPPLISLFPMLWIWTLLGALCLLTESSRILIYSPRMMQSHVNFMTRLANLLASRGHNVTVIDSILRYDIEHGLSEDVEGKEVEKQLKQGDVAKILWDSQPTPEDQRKVMNGLGQVHREQCLYLTRQDFIKKWKNVHFDIGIHEIFDTCGIGIMAAIGVNKTVIVSSTVMMEAVAIAIGHYSPIQEPSLLSDYGNNLGYLDLIRNLKFHSAWAHFFEMQSKLQEKTFKELWGVRQTSEDLIRQTSAVFVNTDPIADARRNHEKTKLFISHCGQNSMLESLKAGTELLTVPMFGDQHRNARAAEENGLVTRVEKNDLGNSKKLISKIKLILVHKKNEKAKLTVKRNLEMAMSSSRDLFMWALLTAWFLMVALLSVVMFLRLTFFLYLLMGLPLGLTISFYLFRNYQVRGLSKQRFFSGFRIGGHRGSPHHAPENTIASFQKAKEEGCQLVEFDVHVTADGVPIVIHDVTTYRTSNVNKCVLKTSWQDLRDTKLNSVNNIGGSLATLEEVVDWCKKNDMKMLFDVKVAEERLLGKIAEIFSKERLYETAIVSSFNPLVPYRLKRINHQILTGLTLDRSYYTYEDDDRKLPFASNSIYHWLNSFWDDLTFITSRTYLMPRFLGVEMLLINYKQADERTIEDARDNGMEVVVYTANSEAVIGWLSTLPVSFLTDVPFNVNHTKLIKP</sequence>
<dbReference type="GO" id="GO:0005886">
    <property type="term" value="C:plasma membrane"/>
    <property type="evidence" value="ECO:0007669"/>
    <property type="project" value="TreeGrafter"/>
</dbReference>
<dbReference type="PROSITE" id="PS50007">
    <property type="entry name" value="PIPLC_X_DOMAIN"/>
    <property type="match status" value="1"/>
</dbReference>
<proteinExistence type="predicted"/>
<evidence type="ECO:0000259" key="3">
    <source>
        <dbReference type="PROSITE" id="PS51704"/>
    </source>
</evidence>
<reference evidence="4" key="1">
    <citation type="submission" date="2020-10" db="EMBL/GenBank/DDBJ databases">
        <authorList>
            <person name="Kikuchi T."/>
        </authorList>
    </citation>
    <scope>NUCLEOTIDE SEQUENCE</scope>
    <source>
        <strain evidence="4">NKZ352</strain>
    </source>
</reference>
<dbReference type="PROSITE" id="PS51704">
    <property type="entry name" value="GP_PDE"/>
    <property type="match status" value="1"/>
</dbReference>
<dbReference type="Proteomes" id="UP000835052">
    <property type="component" value="Unassembled WGS sequence"/>
</dbReference>